<evidence type="ECO:0000313" key="3">
    <source>
        <dbReference type="EMBL" id="PON85401.1"/>
    </source>
</evidence>
<keyword evidence="2" id="KW-0472">Membrane</keyword>
<keyword evidence="2" id="KW-0812">Transmembrane</keyword>
<keyword evidence="4" id="KW-1185">Reference proteome</keyword>
<reference evidence="4" key="1">
    <citation type="submission" date="2016-06" db="EMBL/GenBank/DDBJ databases">
        <title>Parallel loss of symbiosis genes in relatives of nitrogen-fixing non-legume Parasponia.</title>
        <authorList>
            <person name="Van Velzen R."/>
            <person name="Holmer R."/>
            <person name="Bu F."/>
            <person name="Rutten L."/>
            <person name="Van Zeijl A."/>
            <person name="Liu W."/>
            <person name="Santuari L."/>
            <person name="Cao Q."/>
            <person name="Sharma T."/>
            <person name="Shen D."/>
            <person name="Roswanjaya Y."/>
            <person name="Wardhani T."/>
            <person name="Kalhor M.S."/>
            <person name="Jansen J."/>
            <person name="Van den Hoogen J."/>
            <person name="Gungor B."/>
            <person name="Hartog M."/>
            <person name="Hontelez J."/>
            <person name="Verver J."/>
            <person name="Yang W.-C."/>
            <person name="Schijlen E."/>
            <person name="Repin R."/>
            <person name="Schilthuizen M."/>
            <person name="Schranz E."/>
            <person name="Heidstra R."/>
            <person name="Miyata K."/>
            <person name="Fedorova E."/>
            <person name="Kohlen W."/>
            <person name="Bisseling T."/>
            <person name="Smit S."/>
            <person name="Geurts R."/>
        </authorList>
    </citation>
    <scope>NUCLEOTIDE SEQUENCE [LARGE SCALE GENOMIC DNA]</scope>
    <source>
        <strain evidence="4">cv. RG33-2</strain>
    </source>
</reference>
<dbReference type="AlphaFoldDB" id="A0A2P5EIN3"/>
<evidence type="ECO:0000256" key="2">
    <source>
        <dbReference type="SAM" id="Phobius"/>
    </source>
</evidence>
<sequence length="142" mass="16518">MQRKSAYLGRVREREKEREREREREREGGGGLQAEAATSLLHVCKYYRMSNYLFIITLSFIHSRSAIFTRVLIWYHRCGRCRGSVSRLICAPLLGGGGRVKRKRRVRGDAVFDTPLFPCFHPNHLSLSLPLYFAFMFVCSPF</sequence>
<keyword evidence="2" id="KW-1133">Transmembrane helix</keyword>
<organism evidence="3 4">
    <name type="scientific">Trema orientale</name>
    <name type="common">Charcoal tree</name>
    <name type="synonym">Celtis orientalis</name>
    <dbReference type="NCBI Taxonomy" id="63057"/>
    <lineage>
        <taxon>Eukaryota</taxon>
        <taxon>Viridiplantae</taxon>
        <taxon>Streptophyta</taxon>
        <taxon>Embryophyta</taxon>
        <taxon>Tracheophyta</taxon>
        <taxon>Spermatophyta</taxon>
        <taxon>Magnoliopsida</taxon>
        <taxon>eudicotyledons</taxon>
        <taxon>Gunneridae</taxon>
        <taxon>Pentapetalae</taxon>
        <taxon>rosids</taxon>
        <taxon>fabids</taxon>
        <taxon>Rosales</taxon>
        <taxon>Cannabaceae</taxon>
        <taxon>Trema</taxon>
    </lineage>
</organism>
<comment type="caution">
    <text evidence="3">The sequence shown here is derived from an EMBL/GenBank/DDBJ whole genome shotgun (WGS) entry which is preliminary data.</text>
</comment>
<evidence type="ECO:0008006" key="5">
    <source>
        <dbReference type="Google" id="ProtNLM"/>
    </source>
</evidence>
<protein>
    <recommendedName>
        <fullName evidence="5">Transmembrane protein</fullName>
    </recommendedName>
</protein>
<feature type="transmembrane region" description="Helical" evidence="2">
    <location>
        <begin position="52"/>
        <end position="75"/>
    </location>
</feature>
<accession>A0A2P5EIN3</accession>
<evidence type="ECO:0000256" key="1">
    <source>
        <dbReference type="SAM" id="MobiDB-lite"/>
    </source>
</evidence>
<feature type="compositionally biased region" description="Basic and acidic residues" evidence="1">
    <location>
        <begin position="10"/>
        <end position="28"/>
    </location>
</feature>
<dbReference type="InParanoid" id="A0A2P5EIN3"/>
<dbReference type="OrthoDB" id="10403536at2759"/>
<evidence type="ECO:0000313" key="4">
    <source>
        <dbReference type="Proteomes" id="UP000237000"/>
    </source>
</evidence>
<proteinExistence type="predicted"/>
<feature type="region of interest" description="Disordered" evidence="1">
    <location>
        <begin position="1"/>
        <end position="30"/>
    </location>
</feature>
<gene>
    <name evidence="3" type="ORF">TorRG33x02_188110</name>
</gene>
<dbReference type="Proteomes" id="UP000237000">
    <property type="component" value="Unassembled WGS sequence"/>
</dbReference>
<dbReference type="EMBL" id="JXTC01000148">
    <property type="protein sequence ID" value="PON85401.1"/>
    <property type="molecule type" value="Genomic_DNA"/>
</dbReference>
<name>A0A2P5EIN3_TREOI</name>